<accession>A0A1B6IYS6</accession>
<reference evidence="2" key="1">
    <citation type="submission" date="2015-11" db="EMBL/GenBank/DDBJ databases">
        <title>De novo transcriptome assembly of four potential Pierce s Disease insect vectors from Arizona vineyards.</title>
        <authorList>
            <person name="Tassone E.E."/>
        </authorList>
    </citation>
    <scope>NUCLEOTIDE SEQUENCE</scope>
</reference>
<organism evidence="2">
    <name type="scientific">Homalodisca liturata</name>
    <dbReference type="NCBI Taxonomy" id="320908"/>
    <lineage>
        <taxon>Eukaryota</taxon>
        <taxon>Metazoa</taxon>
        <taxon>Ecdysozoa</taxon>
        <taxon>Arthropoda</taxon>
        <taxon>Hexapoda</taxon>
        <taxon>Insecta</taxon>
        <taxon>Pterygota</taxon>
        <taxon>Neoptera</taxon>
        <taxon>Paraneoptera</taxon>
        <taxon>Hemiptera</taxon>
        <taxon>Auchenorrhyncha</taxon>
        <taxon>Membracoidea</taxon>
        <taxon>Cicadellidae</taxon>
        <taxon>Cicadellinae</taxon>
        <taxon>Proconiini</taxon>
        <taxon>Homalodisca</taxon>
    </lineage>
</organism>
<protein>
    <submittedName>
        <fullName evidence="2">Uncharacterized protein</fullName>
    </submittedName>
</protein>
<evidence type="ECO:0000256" key="1">
    <source>
        <dbReference type="SAM" id="MobiDB-lite"/>
    </source>
</evidence>
<feature type="region of interest" description="Disordered" evidence="1">
    <location>
        <begin position="1"/>
        <end position="23"/>
    </location>
</feature>
<evidence type="ECO:0000313" key="2">
    <source>
        <dbReference type="EMBL" id="JAS92062.1"/>
    </source>
</evidence>
<sequence length="100" mass="11043">KTARAGPSTGCSATYKNRPRRRKASVLPALALQRRPIEPRNGDNSISSYEHLAAVLQGDDDIEVPVIHPKISAYRRVISANHPYPLETAQERLGRAIHGH</sequence>
<name>A0A1B6IYS6_9HEMI</name>
<dbReference type="AlphaFoldDB" id="A0A1B6IYS6"/>
<proteinExistence type="predicted"/>
<gene>
    <name evidence="2" type="ORF">g.56805</name>
</gene>
<feature type="non-terminal residue" evidence="2">
    <location>
        <position position="1"/>
    </location>
</feature>
<dbReference type="EMBL" id="GECU01015644">
    <property type="protein sequence ID" value="JAS92062.1"/>
    <property type="molecule type" value="Transcribed_RNA"/>
</dbReference>